<dbReference type="EMBL" id="SRSC01000002">
    <property type="protein sequence ID" value="TGU72271.1"/>
    <property type="molecule type" value="Genomic_DNA"/>
</dbReference>
<evidence type="ECO:0000256" key="1">
    <source>
        <dbReference type="SAM" id="SignalP"/>
    </source>
</evidence>
<gene>
    <name evidence="2" type="ORF">E4633_08130</name>
</gene>
<comment type="caution">
    <text evidence="2">The sequence shown here is derived from an EMBL/GenBank/DDBJ whole genome shotgun (WGS) entry which is preliminary data.</text>
</comment>
<evidence type="ECO:0000313" key="3">
    <source>
        <dbReference type="Proteomes" id="UP000306416"/>
    </source>
</evidence>
<sequence length="282" mass="32570">MKRLLCLCAGLLLMSTLPWLTAARNDAPSPEKLGYNPSFEVTYFSSLEYRYLLSELLFYDAAFYYGTIIETPGQRPDYIMMGRYIDYATRLNAFNIDAYYLGQAILVWEGGLVKDMNVMLERGFKRRNWDFYLPFFLGFNHAYFLNDPQGAAQYMSQAAKLNPRMTFLPTYVGRLYYEADKTEQAIQYLKVVYEGTFDQKLRKSILVRISTLESIQFLEGAVRKFEQKTGRRPAELDELVTAGILKGIPPDPYGGRFYYDRSDGRVKTSSKMALQGAKNDRH</sequence>
<feature type="signal peptide" evidence="1">
    <location>
        <begin position="1"/>
        <end position="22"/>
    </location>
</feature>
<reference evidence="2 3" key="1">
    <citation type="submission" date="2019-04" db="EMBL/GenBank/DDBJ databases">
        <title>Geobacter oryzae sp. nov., ferric-reducing bacteria isolated from paddy soil.</title>
        <authorList>
            <person name="Xu Z."/>
            <person name="Masuda Y."/>
            <person name="Itoh H."/>
            <person name="Senoo K."/>
        </authorList>
    </citation>
    <scope>NUCLEOTIDE SEQUENCE [LARGE SCALE GENOMIC DNA]</scope>
    <source>
        <strain evidence="2 3">Red111</strain>
    </source>
</reference>
<dbReference type="RefSeq" id="WP_135869756.1">
    <property type="nucleotide sequence ID" value="NZ_SRSC01000002.1"/>
</dbReference>
<organism evidence="2 3">
    <name type="scientific">Geomonas terrae</name>
    <dbReference type="NCBI Taxonomy" id="2562681"/>
    <lineage>
        <taxon>Bacteria</taxon>
        <taxon>Pseudomonadati</taxon>
        <taxon>Thermodesulfobacteriota</taxon>
        <taxon>Desulfuromonadia</taxon>
        <taxon>Geobacterales</taxon>
        <taxon>Geobacteraceae</taxon>
        <taxon>Geomonas</taxon>
    </lineage>
</organism>
<dbReference type="SUPFAM" id="SSF48452">
    <property type="entry name" value="TPR-like"/>
    <property type="match status" value="1"/>
</dbReference>
<dbReference type="AlphaFoldDB" id="A0A4S1CFJ1"/>
<keyword evidence="3" id="KW-1185">Reference proteome</keyword>
<dbReference type="InterPro" id="IPR045584">
    <property type="entry name" value="Pilin-like"/>
</dbReference>
<accession>A0A4S1CFJ1</accession>
<feature type="chain" id="PRO_5020321176" description="Tetratricopeptide repeat protein" evidence="1">
    <location>
        <begin position="23"/>
        <end position="282"/>
    </location>
</feature>
<protein>
    <recommendedName>
        <fullName evidence="4">Tetratricopeptide repeat protein</fullName>
    </recommendedName>
</protein>
<keyword evidence="1" id="KW-0732">Signal</keyword>
<name>A0A4S1CFJ1_9BACT</name>
<dbReference type="SUPFAM" id="SSF54523">
    <property type="entry name" value="Pili subunits"/>
    <property type="match status" value="1"/>
</dbReference>
<proteinExistence type="predicted"/>
<evidence type="ECO:0008006" key="4">
    <source>
        <dbReference type="Google" id="ProtNLM"/>
    </source>
</evidence>
<dbReference type="Proteomes" id="UP000306416">
    <property type="component" value="Unassembled WGS sequence"/>
</dbReference>
<evidence type="ECO:0000313" key="2">
    <source>
        <dbReference type="EMBL" id="TGU72271.1"/>
    </source>
</evidence>
<dbReference type="Gene3D" id="1.25.40.10">
    <property type="entry name" value="Tetratricopeptide repeat domain"/>
    <property type="match status" value="1"/>
</dbReference>
<dbReference type="InterPro" id="IPR011990">
    <property type="entry name" value="TPR-like_helical_dom_sf"/>
</dbReference>